<dbReference type="GO" id="GO:0016627">
    <property type="term" value="F:oxidoreductase activity, acting on the CH-CH group of donors"/>
    <property type="evidence" value="ECO:0007669"/>
    <property type="project" value="InterPro"/>
</dbReference>
<gene>
    <name evidence="2" type="ORF">SMF913_26123</name>
</gene>
<dbReference type="Proteomes" id="UP000236520">
    <property type="component" value="Unassembled WGS sequence"/>
</dbReference>
<reference evidence="2 3" key="1">
    <citation type="submission" date="2015-09" db="EMBL/GenBank/DDBJ databases">
        <title>Genome sequence, genome mining and natural product profiling of a biocontrol bacterium Streptomyces malaysiensis F913.</title>
        <authorList>
            <person name="Xu Y."/>
            <person name="Wei J."/>
            <person name="Xie J."/>
            <person name="Li T."/>
            <person name="Zhou Z."/>
        </authorList>
    </citation>
    <scope>NUCLEOTIDE SEQUENCE [LARGE SCALE GENOMIC DNA]</scope>
    <source>
        <strain evidence="2 3">F913</strain>
    </source>
</reference>
<dbReference type="GeneID" id="303177684"/>
<evidence type="ECO:0000313" key="2">
    <source>
        <dbReference type="EMBL" id="PNG90658.1"/>
    </source>
</evidence>
<dbReference type="EMBL" id="LJIW01000002">
    <property type="protein sequence ID" value="PNG90658.1"/>
    <property type="molecule type" value="Genomic_DNA"/>
</dbReference>
<comment type="caution">
    <text evidence="2">The sequence shown here is derived from an EMBL/GenBank/DDBJ whole genome shotgun (WGS) entry which is preliminary data.</text>
</comment>
<name>A0A2J7YRJ9_STRMQ</name>
<dbReference type="SUPFAM" id="SSF47203">
    <property type="entry name" value="Acyl-CoA dehydrogenase C-terminal domain-like"/>
    <property type="match status" value="1"/>
</dbReference>
<proteinExistence type="predicted"/>
<feature type="region of interest" description="Disordered" evidence="1">
    <location>
        <begin position="218"/>
        <end position="250"/>
    </location>
</feature>
<dbReference type="Gene3D" id="1.20.140.10">
    <property type="entry name" value="Butyryl-CoA Dehydrogenase, subunit A, domain 3"/>
    <property type="match status" value="1"/>
</dbReference>
<dbReference type="RefSeq" id="WP_102936323.1">
    <property type="nucleotide sequence ID" value="NZ_JBEZNG010000007.1"/>
</dbReference>
<protein>
    <submittedName>
        <fullName evidence="2">Uncharacterized protein</fullName>
    </submittedName>
</protein>
<evidence type="ECO:0000313" key="3">
    <source>
        <dbReference type="Proteomes" id="UP000236520"/>
    </source>
</evidence>
<sequence length="318" mass="33607">MNTTTGTFTLATTVEERLGDPYDPTNPNGFQAILAAREAGRPPAGEPFRALGVGGAEVGHVDPESLMHALRAGYRRSPTLARSCGGAQRGSGAVTVGATAVGTLDSGLRMTLRHLRARRLYGAAAIDIPQLRAVLAGAYADLLLCDTLTTLAVRGTDAFPTRPDAHDSVVRVLVPRVLQGAMDRLSMALGSRFYIRESEHAAFHLLLNEMQRALFAAEGRPDGQPNPADRPGRPPGPAGHAAPLSGMTGADLTTAPAVTALCDPELLAAAPGRALLTRVRRTPQPSGPALERLATELDHRYDTGRSFDLAERPLPDRP</sequence>
<evidence type="ECO:0000256" key="1">
    <source>
        <dbReference type="SAM" id="MobiDB-lite"/>
    </source>
</evidence>
<organism evidence="2 3">
    <name type="scientific">Streptomyces malaysiensis</name>
    <dbReference type="NCBI Taxonomy" id="92644"/>
    <lineage>
        <taxon>Bacteria</taxon>
        <taxon>Bacillati</taxon>
        <taxon>Actinomycetota</taxon>
        <taxon>Actinomycetes</taxon>
        <taxon>Kitasatosporales</taxon>
        <taxon>Streptomycetaceae</taxon>
        <taxon>Streptomyces</taxon>
        <taxon>Streptomyces violaceusniger group</taxon>
    </lineage>
</organism>
<dbReference type="InterPro" id="IPR036250">
    <property type="entry name" value="AcylCo_DH-like_C"/>
</dbReference>
<dbReference type="AlphaFoldDB" id="A0A2J7YRJ9"/>
<accession>A0A2J7YRJ9</accession>
<keyword evidence="3" id="KW-1185">Reference proteome</keyword>